<accession>A0A653AZB2</accession>
<reference evidence="1" key="1">
    <citation type="submission" date="2018-11" db="EMBL/GenBank/DDBJ databases">
        <authorList>
            <consortium name="Genoscope - CEA"/>
            <person name="William W."/>
        </authorList>
    </citation>
    <scope>NUCLEOTIDE SEQUENCE [LARGE SCALE GENOMIC DNA]</scope>
    <source>
        <strain evidence="1">T9AD</strain>
    </source>
</reference>
<sequence length="74" mass="8423">MHRNRLRHEPVWCMAESGELIIVYNLSVKVLYILPACYPADASEHCDEPISTEQRRCGVRLALGATGIRDPWDV</sequence>
<proteinExistence type="predicted"/>
<dbReference type="AlphaFoldDB" id="A0A653AZB2"/>
<dbReference type="EMBL" id="LR130779">
    <property type="protein sequence ID" value="VDN61347.1"/>
    <property type="molecule type" value="Genomic_DNA"/>
</dbReference>
<name>A0A653AZB2_ECTOL</name>
<protein>
    <submittedName>
        <fullName evidence="1">Uncharacterized protein</fullName>
    </submittedName>
</protein>
<evidence type="ECO:0000313" key="1">
    <source>
        <dbReference type="EMBL" id="VDN61347.1"/>
    </source>
</evidence>
<organism evidence="1">
    <name type="scientific">Ectopseudomonas oleovorans</name>
    <name type="common">Pseudomonas oleovorans</name>
    <dbReference type="NCBI Taxonomy" id="301"/>
    <lineage>
        <taxon>Bacteria</taxon>
        <taxon>Pseudomonadati</taxon>
        <taxon>Pseudomonadota</taxon>
        <taxon>Gammaproteobacteria</taxon>
        <taxon>Pseudomonadales</taxon>
        <taxon>Pseudomonadaceae</taxon>
        <taxon>Ectopseudomonas</taxon>
    </lineage>
</organism>
<gene>
    <name evidence="1" type="ORF">POT9AD_0356</name>
</gene>